<evidence type="ECO:0000256" key="1">
    <source>
        <dbReference type="SAM" id="Phobius"/>
    </source>
</evidence>
<evidence type="ECO:0000313" key="2">
    <source>
        <dbReference type="EMBL" id="TRM12165.1"/>
    </source>
</evidence>
<keyword evidence="3" id="KW-1185">Reference proteome</keyword>
<dbReference type="Proteomes" id="UP000319280">
    <property type="component" value="Unassembled WGS sequence"/>
</dbReference>
<comment type="caution">
    <text evidence="2">The sequence shown here is derived from an EMBL/GenBank/DDBJ whole genome shotgun (WGS) entry which is preliminary data.</text>
</comment>
<feature type="transmembrane region" description="Helical" evidence="1">
    <location>
        <begin position="55"/>
        <end position="79"/>
    </location>
</feature>
<dbReference type="Pfam" id="PF13346">
    <property type="entry name" value="ABC2_membrane_5"/>
    <property type="match status" value="1"/>
</dbReference>
<organism evidence="2 3">
    <name type="scientific">Lentibacillus cibarius</name>
    <dbReference type="NCBI Taxonomy" id="2583219"/>
    <lineage>
        <taxon>Bacteria</taxon>
        <taxon>Bacillati</taxon>
        <taxon>Bacillota</taxon>
        <taxon>Bacilli</taxon>
        <taxon>Bacillales</taxon>
        <taxon>Bacillaceae</taxon>
        <taxon>Lentibacillus</taxon>
    </lineage>
</organism>
<dbReference type="InterPro" id="IPR025699">
    <property type="entry name" value="ABC2_memb-like"/>
</dbReference>
<feature type="transmembrane region" description="Helical" evidence="1">
    <location>
        <begin position="141"/>
        <end position="159"/>
    </location>
</feature>
<name>A0A549YJV6_9BACI</name>
<keyword evidence="1" id="KW-1133">Transmembrane helix</keyword>
<sequence length="232" mass="26774">MRAGAIFRFVKEEWYSQRRMVLWYVVWTLLLDIALLICSQLEWVLQQVRQSALSFGQFSLSVFAILFIPYAISWVILVYKVDKEKRTGFYTFVHTLPITIKEVVTAKYISVFLMNGLMFGWLCMLWRLYEVSVRDAASLQAWTGLCMVGFLIAFGMSAIQLGIFFRWGGTSLALLLVLIVGNQLDVADQLADQTMAWMAGTPLLTWGVTLLIVGCIWSLCWRWSLKAYRKYE</sequence>
<feature type="transmembrane region" description="Helical" evidence="1">
    <location>
        <begin position="164"/>
        <end position="184"/>
    </location>
</feature>
<feature type="transmembrane region" description="Helical" evidence="1">
    <location>
        <begin position="21"/>
        <end position="43"/>
    </location>
</feature>
<dbReference type="EMBL" id="VJMZ01000001">
    <property type="protein sequence ID" value="TRM12165.1"/>
    <property type="molecule type" value="Genomic_DNA"/>
</dbReference>
<keyword evidence="1" id="KW-0472">Membrane</keyword>
<gene>
    <name evidence="2" type="ORF">FH966_10980</name>
</gene>
<protein>
    <submittedName>
        <fullName evidence="2">Uncharacterized protein</fullName>
    </submittedName>
</protein>
<reference evidence="2 3" key="1">
    <citation type="submission" date="2019-07" db="EMBL/GenBank/DDBJ databases">
        <title>Genomic analysis of Lentibacillus sp. NKC851-2.</title>
        <authorList>
            <person name="Oh Y.J."/>
        </authorList>
    </citation>
    <scope>NUCLEOTIDE SEQUENCE [LARGE SCALE GENOMIC DNA]</scope>
    <source>
        <strain evidence="2 3">NKC851-2</strain>
    </source>
</reference>
<feature type="transmembrane region" description="Helical" evidence="1">
    <location>
        <begin position="108"/>
        <end position="129"/>
    </location>
</feature>
<keyword evidence="1" id="KW-0812">Transmembrane</keyword>
<dbReference type="AlphaFoldDB" id="A0A549YJV6"/>
<dbReference type="RefSeq" id="WP_142791149.1">
    <property type="nucleotide sequence ID" value="NZ_VJMZ01000001.1"/>
</dbReference>
<evidence type="ECO:0000313" key="3">
    <source>
        <dbReference type="Proteomes" id="UP000319280"/>
    </source>
</evidence>
<feature type="transmembrane region" description="Helical" evidence="1">
    <location>
        <begin position="204"/>
        <end position="225"/>
    </location>
</feature>
<proteinExistence type="predicted"/>
<accession>A0A549YJV6</accession>